<evidence type="ECO:0000259" key="7">
    <source>
        <dbReference type="Pfam" id="PF00482"/>
    </source>
</evidence>
<dbReference type="PANTHER" id="PTHR35007:SF2">
    <property type="entry name" value="PILUS ASSEMBLE PROTEIN"/>
    <property type="match status" value="1"/>
</dbReference>
<proteinExistence type="predicted"/>
<comment type="caution">
    <text evidence="8">The sequence shown here is derived from an EMBL/GenBank/DDBJ whole genome shotgun (WGS) entry which is preliminary data.</text>
</comment>
<evidence type="ECO:0000256" key="1">
    <source>
        <dbReference type="ARBA" id="ARBA00004651"/>
    </source>
</evidence>
<comment type="subcellular location">
    <subcellularLocation>
        <location evidence="1">Cell membrane</location>
        <topology evidence="1">Multi-pass membrane protein</topology>
    </subcellularLocation>
</comment>
<gene>
    <name evidence="8" type="ORF">Dac01nite_02630</name>
</gene>
<evidence type="ECO:0000256" key="2">
    <source>
        <dbReference type="ARBA" id="ARBA00022475"/>
    </source>
</evidence>
<name>A0A919Q255_9MICO</name>
<keyword evidence="4 6" id="KW-1133">Transmembrane helix</keyword>
<feature type="domain" description="Type II secretion system protein GspF" evidence="7">
    <location>
        <begin position="171"/>
        <end position="295"/>
    </location>
</feature>
<accession>A0A919Q255</accession>
<evidence type="ECO:0000256" key="4">
    <source>
        <dbReference type="ARBA" id="ARBA00022989"/>
    </source>
</evidence>
<feature type="transmembrane region" description="Helical" evidence="6">
    <location>
        <begin position="129"/>
        <end position="153"/>
    </location>
</feature>
<keyword evidence="3 6" id="KW-0812">Transmembrane</keyword>
<feature type="transmembrane region" description="Helical" evidence="6">
    <location>
        <begin position="276"/>
        <end position="302"/>
    </location>
</feature>
<dbReference type="Proteomes" id="UP000652354">
    <property type="component" value="Unassembled WGS sequence"/>
</dbReference>
<dbReference type="Pfam" id="PF00482">
    <property type="entry name" value="T2SSF"/>
    <property type="match status" value="1"/>
</dbReference>
<evidence type="ECO:0000313" key="9">
    <source>
        <dbReference type="Proteomes" id="UP000652354"/>
    </source>
</evidence>
<dbReference type="GO" id="GO:0005886">
    <property type="term" value="C:plasma membrane"/>
    <property type="evidence" value="ECO:0007669"/>
    <property type="project" value="UniProtKB-SubCell"/>
</dbReference>
<keyword evidence="2" id="KW-1003">Cell membrane</keyword>
<dbReference type="AlphaFoldDB" id="A0A919Q255"/>
<keyword evidence="5 6" id="KW-0472">Membrane</keyword>
<evidence type="ECO:0000256" key="6">
    <source>
        <dbReference type="SAM" id="Phobius"/>
    </source>
</evidence>
<keyword evidence="9" id="KW-1185">Reference proteome</keyword>
<reference evidence="8" key="1">
    <citation type="submission" date="2021-01" db="EMBL/GenBank/DDBJ databases">
        <title>Whole genome shotgun sequence of Demequina activiva NBRC 110675.</title>
        <authorList>
            <person name="Komaki H."/>
            <person name="Tamura T."/>
        </authorList>
    </citation>
    <scope>NUCLEOTIDE SEQUENCE</scope>
    <source>
        <strain evidence="8">NBRC 110675</strain>
    </source>
</reference>
<organism evidence="8 9">
    <name type="scientific">Demequina activiva</name>
    <dbReference type="NCBI Taxonomy" id="1582364"/>
    <lineage>
        <taxon>Bacteria</taxon>
        <taxon>Bacillati</taxon>
        <taxon>Actinomycetota</taxon>
        <taxon>Actinomycetes</taxon>
        <taxon>Micrococcales</taxon>
        <taxon>Demequinaceae</taxon>
        <taxon>Demequina</taxon>
    </lineage>
</organism>
<feature type="transmembrane region" description="Helical" evidence="6">
    <location>
        <begin position="6"/>
        <end position="25"/>
    </location>
</feature>
<dbReference type="PANTHER" id="PTHR35007">
    <property type="entry name" value="INTEGRAL MEMBRANE PROTEIN-RELATED"/>
    <property type="match status" value="1"/>
</dbReference>
<dbReference type="EMBL" id="BONR01000001">
    <property type="protein sequence ID" value="GIG53511.1"/>
    <property type="molecule type" value="Genomic_DNA"/>
</dbReference>
<protein>
    <submittedName>
        <fullName evidence="8">Pilus assembly protein TadB</fullName>
    </submittedName>
</protein>
<evidence type="ECO:0000256" key="3">
    <source>
        <dbReference type="ARBA" id="ARBA00022692"/>
    </source>
</evidence>
<feature type="transmembrane region" description="Helical" evidence="6">
    <location>
        <begin position="104"/>
        <end position="123"/>
    </location>
</feature>
<dbReference type="InterPro" id="IPR018076">
    <property type="entry name" value="T2SS_GspF_dom"/>
</dbReference>
<evidence type="ECO:0000256" key="5">
    <source>
        <dbReference type="ARBA" id="ARBA00023136"/>
    </source>
</evidence>
<dbReference type="RefSeq" id="WP_203652971.1">
    <property type="nucleotide sequence ID" value="NZ_BONR01000001.1"/>
</dbReference>
<evidence type="ECO:0000313" key="8">
    <source>
        <dbReference type="EMBL" id="GIG53511.1"/>
    </source>
</evidence>
<sequence>MTWLTLALGLSLGLGMALIASWWSARKPSLEARVAPFVRSTLADEVRRRDIAVTPFPTLERLIAPVLRDAARLLEHWGMQADLERRLRRAGASTTPEQFRAQQVAWCAGGLAVGCALALVLAATRGTGVVPAAVLVLVLAAAGAVGRDVALTANVRRRSRRLMLELPTVAELLALAVAAGESAQSALERVASSTSGELSRELTDALARVRAGARLPAALTSMADANELPALRRFADGVSTAIERGTPLAEVLRAQAQDVRAAGQQELMEEGGRREIAMMVPVVFLILPVTVVFAVFPGLVAIDLGG</sequence>